<organism evidence="2 3">
    <name type="scientific">Trichomonas vaginalis (strain ATCC PRA-98 / G3)</name>
    <dbReference type="NCBI Taxonomy" id="412133"/>
    <lineage>
        <taxon>Eukaryota</taxon>
        <taxon>Metamonada</taxon>
        <taxon>Parabasalia</taxon>
        <taxon>Trichomonadida</taxon>
        <taxon>Trichomonadidae</taxon>
        <taxon>Trichomonas</taxon>
    </lineage>
</organism>
<dbReference type="InterPro" id="IPR000409">
    <property type="entry name" value="BEACH_dom"/>
</dbReference>
<keyword evidence="3" id="KW-1185">Reference proteome</keyword>
<dbReference type="PANTHER" id="PTHR13743:SF161">
    <property type="entry name" value="BEIGE_BEACH DOMAIN CONTAINING PROTEIN"/>
    <property type="match status" value="1"/>
</dbReference>
<feature type="domain" description="BEACH" evidence="1">
    <location>
        <begin position="1863"/>
        <end position="2167"/>
    </location>
</feature>
<dbReference type="VEuPathDB" id="TrichDB:TVAG_271590"/>
<dbReference type="InterPro" id="IPR036372">
    <property type="entry name" value="BEACH_dom_sf"/>
</dbReference>
<dbReference type="eggNOG" id="KOG1787">
    <property type="taxonomic scope" value="Eukaryota"/>
</dbReference>
<reference evidence="2" key="1">
    <citation type="submission" date="2006-10" db="EMBL/GenBank/DDBJ databases">
        <authorList>
            <person name="Amadeo P."/>
            <person name="Zhao Q."/>
            <person name="Wortman J."/>
            <person name="Fraser-Liggett C."/>
            <person name="Carlton J."/>
        </authorList>
    </citation>
    <scope>NUCLEOTIDE SEQUENCE</scope>
    <source>
        <strain evidence="2">G3</strain>
    </source>
</reference>
<reference evidence="2" key="2">
    <citation type="journal article" date="2007" name="Science">
        <title>Draft genome sequence of the sexually transmitted pathogen Trichomonas vaginalis.</title>
        <authorList>
            <person name="Carlton J.M."/>
            <person name="Hirt R.P."/>
            <person name="Silva J.C."/>
            <person name="Delcher A.L."/>
            <person name="Schatz M."/>
            <person name="Zhao Q."/>
            <person name="Wortman J.R."/>
            <person name="Bidwell S.L."/>
            <person name="Alsmark U.C.M."/>
            <person name="Besteiro S."/>
            <person name="Sicheritz-Ponten T."/>
            <person name="Noel C.J."/>
            <person name="Dacks J.B."/>
            <person name="Foster P.G."/>
            <person name="Simillion C."/>
            <person name="Van de Peer Y."/>
            <person name="Miranda-Saavedra D."/>
            <person name="Barton G.J."/>
            <person name="Westrop G.D."/>
            <person name="Mueller S."/>
            <person name="Dessi D."/>
            <person name="Fiori P.L."/>
            <person name="Ren Q."/>
            <person name="Paulsen I."/>
            <person name="Zhang H."/>
            <person name="Bastida-Corcuera F.D."/>
            <person name="Simoes-Barbosa A."/>
            <person name="Brown M.T."/>
            <person name="Hayes R.D."/>
            <person name="Mukherjee M."/>
            <person name="Okumura C.Y."/>
            <person name="Schneider R."/>
            <person name="Smith A.J."/>
            <person name="Vanacova S."/>
            <person name="Villalvazo M."/>
            <person name="Haas B.J."/>
            <person name="Pertea M."/>
            <person name="Feldblyum T.V."/>
            <person name="Utterback T.R."/>
            <person name="Shu C.L."/>
            <person name="Osoegawa K."/>
            <person name="de Jong P.J."/>
            <person name="Hrdy I."/>
            <person name="Horvathova L."/>
            <person name="Zubacova Z."/>
            <person name="Dolezal P."/>
            <person name="Malik S.B."/>
            <person name="Logsdon J.M. Jr."/>
            <person name="Henze K."/>
            <person name="Gupta A."/>
            <person name="Wang C.C."/>
            <person name="Dunne R.L."/>
            <person name="Upcroft J.A."/>
            <person name="Upcroft P."/>
            <person name="White O."/>
            <person name="Salzberg S.L."/>
            <person name="Tang P."/>
            <person name="Chiu C.-H."/>
            <person name="Lee Y.-S."/>
            <person name="Embley T.M."/>
            <person name="Coombs G.H."/>
            <person name="Mottram J.C."/>
            <person name="Tachezy J."/>
            <person name="Fraser-Liggett C.M."/>
            <person name="Johnson P.J."/>
        </authorList>
    </citation>
    <scope>NUCLEOTIDE SEQUENCE [LARGE SCALE GENOMIC DNA]</scope>
    <source>
        <strain evidence="2">G3</strain>
    </source>
</reference>
<dbReference type="PANTHER" id="PTHR13743">
    <property type="entry name" value="BEIGE/BEACH-RELATED"/>
    <property type="match status" value="1"/>
</dbReference>
<dbReference type="VEuPathDB" id="TrichDB:TVAGG3_0257430"/>
<dbReference type="SUPFAM" id="SSF81837">
    <property type="entry name" value="BEACH domain"/>
    <property type="match status" value="1"/>
</dbReference>
<dbReference type="KEGG" id="tva:4769932"/>
<dbReference type="SUPFAM" id="SSF50729">
    <property type="entry name" value="PH domain-like"/>
    <property type="match status" value="1"/>
</dbReference>
<dbReference type="PROSITE" id="PS50197">
    <property type="entry name" value="BEACH"/>
    <property type="match status" value="1"/>
</dbReference>
<dbReference type="InParanoid" id="A2E5Q6"/>
<evidence type="ECO:0000313" key="2">
    <source>
        <dbReference type="EMBL" id="EAY11976.1"/>
    </source>
</evidence>
<dbReference type="SMART" id="SM01026">
    <property type="entry name" value="Beach"/>
    <property type="match status" value="1"/>
</dbReference>
<dbReference type="EMBL" id="DS113309">
    <property type="protein sequence ID" value="EAY11976.1"/>
    <property type="molecule type" value="Genomic_DNA"/>
</dbReference>
<dbReference type="Proteomes" id="UP000001542">
    <property type="component" value="Unassembled WGS sequence"/>
</dbReference>
<dbReference type="SMR" id="A2E5Q6"/>
<accession>A2E5Q6</accession>
<protein>
    <submittedName>
        <fullName evidence="2">Beige/BEACH domain containing protein</fullName>
    </submittedName>
</protein>
<dbReference type="Gene3D" id="1.10.1540.10">
    <property type="entry name" value="BEACH domain"/>
    <property type="match status" value="2"/>
</dbReference>
<dbReference type="Pfam" id="PF02138">
    <property type="entry name" value="Beach"/>
    <property type="match status" value="2"/>
</dbReference>
<dbReference type="InterPro" id="IPR036322">
    <property type="entry name" value="WD40_repeat_dom_sf"/>
</dbReference>
<sequence>MEHPQLLFSILSFSFLDNAEYEDLPDLVKAKNMPKKFPILKKADSTNLFAQIQKENNIKKALIDAQWPFPFDIEVLTTILGSFSLQYQKTPNYISLIILNSYVTFMISSFNLVDLPVLLENLRVFSKITTDHTCKQCASSAFVDLYRLIPIECSQSEFHQLLTPLFQFISDSEELHPQLFQILIKMFHLSMTYNSNVSSSMLNIVKLAINKFHSVIPDTDIVALLKILSEEIFEFHLDSFPLLQTITSNYEYIDLYSMILAATSRVVDEIHKYPPIFPMSDFQEESNRNKMFTRRKNPDITLSTVMHQDVYRFTMNIMNLMTVNAKVCDKFVASIIVKLCELDSTSPFAIDYLFVLALILKNTKKATTSADALPHIFRSMLFNVNADILDSNNFDMISLLKNEFFSLLFRSDSTYILEELQFFAEKSIHALFDIVYRISTDQVYVNPEKNADLLPVLTYIMNELKKITNTEYFNIYVIVYCDMILKLIKDKYAMLSFFQTADFFNILSWLIDISKYYTLKIESVYVHELKSKTSDLFNMNISKQMVKFFFFSITDERIGDAIIFMRFISDMVKVDNNNALIYKEIFFRIFQTIPTTCRKDLINTYIHLLLELLMYCSDKLVYSQQVMMKFEQSLEINYSDGLPWPIINDLINICAGQKVESMRLPFDLKQPKFFGVLLRLIKNDTEKLQIIIEIINLICQNFQNSRLLLHNHGIDAHIIDIIKDAKDDVLIDTCIAVIKQITSLVSSAAVVNKFVSLLLPINEKYFPRYQEKILTFLNGLITDALRQPLCGYTITKTSSPYVRGLKSEQFIDFSFSIWLYCTKTVQDAVIFTLHDANRLSFSLFIIKGCATIVINKGDDSWEGPLKLICPVNRWFILTATVEYQKNQNKKIVVTLELEGYAIRQLFVLHEFAPGDILFQLSNSMTNSENEVMVGPLSIFSKIPQHELQLLTKSNPHQMPTVPKTPFFFMLPKKDGEKISLSVNPEYQIVYKPIKNLQPFSILDVLSARIGYSVLVPLFAELNCTYEDGTKFDDFGIICINIIKNTLILNNRSQSELDTSKSFESISYLLSAMNPVHLTFDLYLSFFNLTTYITNKYLMKSLYRSIICNFDLWYLSSDKIKIFRHWESVLYTNYTTYARKALSFENLLMIMRTFFYYEPLETYLIHIREEEIDVELIRKLLMKCAYQCVKQKFKQNDVTFLGTQILTSVVSRQQNELIDLLDNIMDLPTIKGNDFETYSSLLMFHVLISTNNLTTIEKMFDIMIKMHEVFDITEVTLEEHLYMILEEIPQNLMQSEPFFEILFKFSKKKPEFLSLVCYVAQNLGSSYVKKVFIEIEPSPFLSKVHHWTVWPSLAFLTCPGDIRIHIIDFIIKCGCDLWIDAFSSIEHIGRSLGISVVIPKHDFLSAIAAKLLNQEITNNKKTVDTFLKLIKYFILMKPSGYISRYLLKKAEPIKLYEIDTKSPKALMQIIHNLRTFDGENKDLDFDLCIKDLQHQNSLATDLHLIMMNPIEKRKFGLTFNEEAIWIDSDIITMAFEIFDRSPLENHFGLMTVLAGLIVNEQPEIAHKFVDKYFIVINLLPEINVYNHRAIECNRPTVKKADPFLSFQKMSEVFEEFDSQNDPVVVFGVNYYNFVIECTEKSNFIITLSQGQYLKKMFNSASRIIENHSRSKFRYRLEWRKLWHRFIDDGSPWKNCISDKVVNKLRRKFTYCLPYYTPMKVSETRVQKDPDYIVTCPSNPFYDVLENMHSEILWSENLPPIDHDVNKNFVCQLINLDIIKNCHISVTSKSFLVYQQNNTYFKIHYDKIYSILQKPWRNEDNAIEILTVLGESYLFKFLQNRLPAFLLLIKTINFKSLQIPIQFNNDYIKYFNEMKLTEKWVNCQISTFEYLSMLNRYSGRTFHSTKQYPIFPWVLSDYFTDEYSLDNPSLIRMFALKMGNNLPSTSDDNLNIARMLSHLQPFNTLTKEKFNSIANEFINSSVNEIPPEFFCSPEIFEDVEKPKWAQNSFDFVYKHRKVLECELVSKQINKWIDTTFGSLQKSPPTNYPPKIIFKSKHPQRKNIPPPTYDKTDIKFCESNLICCVSILNPKTINLYAITENSELICAVANDKDAKTNMNNLSFRFGKEILPQFVLVNEDTFLCLKKTADKIMVIHSNSNIEYIDTKSFTSCIDANDMYTVVCDNDAIVHCYFSNDYTKPLFKLQTYTQSIKAVCASKNFHSIVCSTVDSQILIISITRKSISKSVYLQNFTSKKLIVTKSFGFIVVFGKGIVEGNQVRKIFIISCNGDILKEMIFNYKAIFVSTYVSSSGFDYVVFCDKIGKVFAFEAYYPERVISIGNVINKVLSFDCSENRVCVTTSNGQLHVFPFSF</sequence>
<gene>
    <name evidence="2" type="ORF">TVAG_271590</name>
</gene>
<dbReference type="RefSeq" id="XP_001324199.1">
    <property type="nucleotide sequence ID" value="XM_001324164.1"/>
</dbReference>
<name>A2E5Q6_TRIV3</name>
<evidence type="ECO:0000259" key="1">
    <source>
        <dbReference type="PROSITE" id="PS50197"/>
    </source>
</evidence>
<dbReference type="SUPFAM" id="SSF50978">
    <property type="entry name" value="WD40 repeat-like"/>
    <property type="match status" value="1"/>
</dbReference>
<evidence type="ECO:0000313" key="3">
    <source>
        <dbReference type="Proteomes" id="UP000001542"/>
    </source>
</evidence>
<proteinExistence type="predicted"/>
<dbReference type="InterPro" id="IPR050865">
    <property type="entry name" value="BEACH_Domain"/>
</dbReference>